<name>A0ABW2BWY7_9PSEU</name>
<accession>A0ABW2BWY7</accession>
<proteinExistence type="predicted"/>
<dbReference type="EMBL" id="JBHSXX010000001">
    <property type="protein sequence ID" value="MFC6867388.1"/>
    <property type="molecule type" value="Genomic_DNA"/>
</dbReference>
<dbReference type="RefSeq" id="WP_345403439.1">
    <property type="nucleotide sequence ID" value="NZ_BAABLA010000114.1"/>
</dbReference>
<evidence type="ECO:0000313" key="1">
    <source>
        <dbReference type="EMBL" id="MFC6867388.1"/>
    </source>
</evidence>
<sequence>MSIIEDEVVKKYTEALQQNEEVPTELARAVAEELTTEKGPNSERLAKLVAVASGSESA</sequence>
<reference evidence="2" key="1">
    <citation type="journal article" date="2019" name="Int. J. Syst. Evol. Microbiol.">
        <title>The Global Catalogue of Microorganisms (GCM) 10K type strain sequencing project: providing services to taxonomists for standard genome sequencing and annotation.</title>
        <authorList>
            <consortium name="The Broad Institute Genomics Platform"/>
            <consortium name="The Broad Institute Genome Sequencing Center for Infectious Disease"/>
            <person name="Wu L."/>
            <person name="Ma J."/>
        </authorList>
    </citation>
    <scope>NUCLEOTIDE SEQUENCE [LARGE SCALE GENOMIC DNA]</scope>
    <source>
        <strain evidence="2">KCTC 32255</strain>
    </source>
</reference>
<keyword evidence="2" id="KW-1185">Reference proteome</keyword>
<comment type="caution">
    <text evidence="1">The sequence shown here is derived from an EMBL/GenBank/DDBJ whole genome shotgun (WGS) entry which is preliminary data.</text>
</comment>
<gene>
    <name evidence="1" type="ORF">ACFQGD_09520</name>
</gene>
<evidence type="ECO:0000313" key="2">
    <source>
        <dbReference type="Proteomes" id="UP001596337"/>
    </source>
</evidence>
<organism evidence="1 2">
    <name type="scientific">Haloechinothrix salitolerans</name>
    <dbReference type="NCBI Taxonomy" id="926830"/>
    <lineage>
        <taxon>Bacteria</taxon>
        <taxon>Bacillati</taxon>
        <taxon>Actinomycetota</taxon>
        <taxon>Actinomycetes</taxon>
        <taxon>Pseudonocardiales</taxon>
        <taxon>Pseudonocardiaceae</taxon>
        <taxon>Haloechinothrix</taxon>
    </lineage>
</organism>
<dbReference type="Proteomes" id="UP001596337">
    <property type="component" value="Unassembled WGS sequence"/>
</dbReference>
<protein>
    <submittedName>
        <fullName evidence="1">Uncharacterized protein</fullName>
    </submittedName>
</protein>